<feature type="domain" description="Anaphase-promoting complex subunit 4-like WD40" evidence="7">
    <location>
        <begin position="30"/>
        <end position="134"/>
    </location>
</feature>
<protein>
    <recommendedName>
        <fullName evidence="1">Anaphase-promoting complex subunit 4</fullName>
    </recommendedName>
</protein>
<dbReference type="Pfam" id="PF12894">
    <property type="entry name" value="ANAPC4_WD40"/>
    <property type="match status" value="1"/>
</dbReference>
<reference evidence="9" key="1">
    <citation type="submission" date="2020-09" db="EMBL/GenBank/DDBJ databases">
        <authorList>
            <person name="Kikuchi T."/>
        </authorList>
    </citation>
    <scope>NUCLEOTIDE SEQUENCE</scope>
    <source>
        <strain evidence="9">Ka4C1</strain>
    </source>
</reference>
<evidence type="ECO:0000256" key="6">
    <source>
        <dbReference type="SAM" id="MobiDB-lite"/>
    </source>
</evidence>
<feature type="region of interest" description="Disordered" evidence="6">
    <location>
        <begin position="1000"/>
        <end position="1115"/>
    </location>
</feature>
<feature type="region of interest" description="Disordered" evidence="6">
    <location>
        <begin position="919"/>
        <end position="954"/>
    </location>
</feature>
<evidence type="ECO:0000256" key="5">
    <source>
        <dbReference type="ARBA" id="ARBA00023306"/>
    </source>
</evidence>
<organism evidence="9 10">
    <name type="scientific">Bursaphelenchus xylophilus</name>
    <name type="common">Pinewood nematode worm</name>
    <name type="synonym">Aphelenchoides xylophilus</name>
    <dbReference type="NCBI Taxonomy" id="6326"/>
    <lineage>
        <taxon>Eukaryota</taxon>
        <taxon>Metazoa</taxon>
        <taxon>Ecdysozoa</taxon>
        <taxon>Nematoda</taxon>
        <taxon>Chromadorea</taxon>
        <taxon>Rhabditida</taxon>
        <taxon>Tylenchina</taxon>
        <taxon>Tylenchomorpha</taxon>
        <taxon>Aphelenchoidea</taxon>
        <taxon>Aphelenchoididae</taxon>
        <taxon>Bursaphelenchus</taxon>
    </lineage>
</organism>
<dbReference type="InterPro" id="IPR024977">
    <property type="entry name" value="Apc4-like_WD40_dom"/>
</dbReference>
<keyword evidence="4" id="KW-0833">Ubl conjugation pathway</keyword>
<dbReference type="GO" id="GO:0034399">
    <property type="term" value="C:nuclear periphery"/>
    <property type="evidence" value="ECO:0007669"/>
    <property type="project" value="TreeGrafter"/>
</dbReference>
<keyword evidence="5" id="KW-0131">Cell cycle</keyword>
<accession>A0A7I8X850</accession>
<dbReference type="GO" id="GO:0005680">
    <property type="term" value="C:anaphase-promoting complex"/>
    <property type="evidence" value="ECO:0007669"/>
    <property type="project" value="InterPro"/>
</dbReference>
<keyword evidence="2" id="KW-0132">Cell division</keyword>
<dbReference type="EMBL" id="CAJFDI010000005">
    <property type="protein sequence ID" value="CAD5233013.1"/>
    <property type="molecule type" value="Genomic_DNA"/>
</dbReference>
<dbReference type="GO" id="GO:0051301">
    <property type="term" value="P:cell division"/>
    <property type="evidence" value="ECO:0007669"/>
    <property type="project" value="UniProtKB-KW"/>
</dbReference>
<dbReference type="InterPro" id="IPR015943">
    <property type="entry name" value="WD40/YVTN_repeat-like_dom_sf"/>
</dbReference>
<evidence type="ECO:0000259" key="8">
    <source>
        <dbReference type="Pfam" id="PF12896"/>
    </source>
</evidence>
<evidence type="ECO:0000313" key="9">
    <source>
        <dbReference type="EMBL" id="CAD5233013.1"/>
    </source>
</evidence>
<evidence type="ECO:0000256" key="1">
    <source>
        <dbReference type="ARBA" id="ARBA00016067"/>
    </source>
</evidence>
<comment type="caution">
    <text evidence="9">The sequence shown here is derived from an EMBL/GenBank/DDBJ whole genome shotgun (WGS) entry which is preliminary data.</text>
</comment>
<evidence type="ECO:0000256" key="2">
    <source>
        <dbReference type="ARBA" id="ARBA00022618"/>
    </source>
</evidence>
<feature type="compositionally biased region" description="Low complexity" evidence="6">
    <location>
        <begin position="1014"/>
        <end position="1029"/>
    </location>
</feature>
<dbReference type="InterPro" id="IPR024789">
    <property type="entry name" value="APC4"/>
</dbReference>
<dbReference type="OrthoDB" id="47802at2759"/>
<evidence type="ECO:0000256" key="3">
    <source>
        <dbReference type="ARBA" id="ARBA00022776"/>
    </source>
</evidence>
<sequence length="1115" mass="126724">MADPAGFFLKQTTFAHSEHRTKFKIRDSLWNPVLDVVALASTDGEICLKRVHWKTGWKKKVAPEAVFYSKWSRNASDLSKEDVGAFSCFAWSPDGTVLAVCFEFGVCHFLDVNDGTILYTLRMKSQNYTHLKWLKLDCLNKFVETVKTGGLMNFDGSLVPVQCEHLRTKESDSCRDHYKIVKGIEHYCHDKIQKSLLNTILIAAGQRAEFVGFDVYMGGVLLINSVLIDDKFMSPVCDRMSTEVSDICLLPNSNVQIALATMSCGKPVFDEDCGFEMPQEAGPSAGSTIYLVEFDIGLKNEKRVRALAKIAARLCHIFHLMTNIRETFLKTVSDWESQSEFFHANIFKKLFENYQSQTGGRVSDFCLDFVGYILTGHAPDSFAHSFFRDIKQKQWKPAKDFVLKHIPFLMNMVKRHMIVVTNTLFVHISALIGQLDEFETSETQKLFEDGIPDFLSVLRQDSISKPVEQCRKALVLTSLLRKKFKELVDVAGDNWAELKYMLQLLCTHPDNEGLEMEIDNDGDGLLREHDFELLVKFVTNALIQPQLRPMRWFEFVDLWMNSLKKSPEASKETKGKLICNPNWLKQRTFDRIAPLLGVCNDVVPAKLSEKEKSSTEKERSGLGGRKFDESLDPEKIVTVAGCLKYIFDTLEEIYVNGTTEVKGALDSSIPVPPTKSVLLEYCHPEPATKIILCNWNDLKSVHEFMQKPVVESTLSRLQDFEACFDANFNSLIVVHRRAASTLQVYSSIDLRREYHTYPADFCAAAPNQILKLAKFGVSHECRTAKSTLLNMFMNGSYHVCDFELYGAGSMYFMADICDPDQNSGVNPVYLIKCDVLGQMCFVDDLPITHSTDSCLKVAPRRAVGVLFERDFEFVKWFDLEMNSLNQPENDENSSSGYTHSFTFSPLKYKREVKDNESMDLSQTSLISPQNRTTLRQIKTEPIEEDEEDEDIPEPVNLDDYAIYVELDSSPSPETPNRDVISRLSTPRRFLSTSPISEWRLAEERESPVNMRTRSNSSNSDSESHNSSTNTVEHSDEDDEERRERLEQEEQVEGDPEDVSENSNHSNHVLEEVAGPNQTPDQEEAASDHSEQYYSFQEPEDDATRNSASDSMERGS</sequence>
<dbReference type="PANTHER" id="PTHR13260:SF0">
    <property type="entry name" value="ANAPHASE-PROMOTING COMPLEX SUBUNIT 4"/>
    <property type="match status" value="1"/>
</dbReference>
<feature type="compositionally biased region" description="Acidic residues" evidence="6">
    <location>
        <begin position="942"/>
        <end position="952"/>
    </location>
</feature>
<dbReference type="GO" id="GO:0031145">
    <property type="term" value="P:anaphase-promoting complex-dependent catabolic process"/>
    <property type="evidence" value="ECO:0007669"/>
    <property type="project" value="InterPro"/>
</dbReference>
<evidence type="ECO:0000256" key="4">
    <source>
        <dbReference type="ARBA" id="ARBA00022786"/>
    </source>
</evidence>
<dbReference type="Gene3D" id="2.130.10.10">
    <property type="entry name" value="YVTN repeat-like/Quinoprotein amine dehydrogenase"/>
    <property type="match status" value="1"/>
</dbReference>
<feature type="compositionally biased region" description="Acidic residues" evidence="6">
    <location>
        <begin position="1048"/>
        <end position="1059"/>
    </location>
</feature>
<keyword evidence="3" id="KW-0498">Mitosis</keyword>
<dbReference type="EMBL" id="CAJFCV020000005">
    <property type="protein sequence ID" value="CAG9126368.1"/>
    <property type="molecule type" value="Genomic_DNA"/>
</dbReference>
<dbReference type="AlphaFoldDB" id="A0A7I8X850"/>
<dbReference type="Proteomes" id="UP000659654">
    <property type="component" value="Unassembled WGS sequence"/>
</dbReference>
<dbReference type="Pfam" id="PF12896">
    <property type="entry name" value="ANAPC4"/>
    <property type="match status" value="1"/>
</dbReference>
<name>A0A7I8X850_BURXY</name>
<feature type="domain" description="Anaphase-promoting complex subunit 4 long" evidence="8">
    <location>
        <begin position="302"/>
        <end position="440"/>
    </location>
</feature>
<feature type="compositionally biased region" description="Polar residues" evidence="6">
    <location>
        <begin position="919"/>
        <end position="936"/>
    </location>
</feature>
<gene>
    <name evidence="9" type="ORF">BXYJ_LOCUS13104</name>
</gene>
<proteinExistence type="predicted"/>
<keyword evidence="10" id="KW-1185">Reference proteome</keyword>
<dbReference type="InterPro" id="IPR024790">
    <property type="entry name" value="APC4_long_dom"/>
</dbReference>
<dbReference type="SUPFAM" id="SSF117289">
    <property type="entry name" value="Nucleoporin domain"/>
    <property type="match status" value="1"/>
</dbReference>
<evidence type="ECO:0000313" key="10">
    <source>
        <dbReference type="Proteomes" id="UP000659654"/>
    </source>
</evidence>
<dbReference type="GO" id="GO:0070979">
    <property type="term" value="P:protein K11-linked ubiquitination"/>
    <property type="evidence" value="ECO:0007669"/>
    <property type="project" value="TreeGrafter"/>
</dbReference>
<evidence type="ECO:0000259" key="7">
    <source>
        <dbReference type="Pfam" id="PF12894"/>
    </source>
</evidence>
<dbReference type="Proteomes" id="UP000582659">
    <property type="component" value="Unassembled WGS sequence"/>
</dbReference>
<dbReference type="PANTHER" id="PTHR13260">
    <property type="entry name" value="ANAPHASE PROMOTING COMPLEX SUBUNIT 4 APC4"/>
    <property type="match status" value="1"/>
</dbReference>